<dbReference type="KEGG" id="tps:THAPSDRAFT_11947"/>
<dbReference type="SUPFAM" id="SSF52499">
    <property type="entry name" value="Isochorismatase-like hydrolases"/>
    <property type="match status" value="1"/>
</dbReference>
<dbReference type="SMART" id="SM01197">
    <property type="entry name" value="FANCL_C"/>
    <property type="match status" value="1"/>
</dbReference>
<feature type="compositionally biased region" description="Basic and acidic residues" evidence="4">
    <location>
        <begin position="176"/>
        <end position="214"/>
    </location>
</feature>
<dbReference type="AlphaFoldDB" id="B8CG10"/>
<name>B8CG10_THAPS</name>
<organism evidence="7 8">
    <name type="scientific">Thalassiosira pseudonana</name>
    <name type="common">Marine diatom</name>
    <name type="synonym">Cyclotella nana</name>
    <dbReference type="NCBI Taxonomy" id="35128"/>
    <lineage>
        <taxon>Eukaryota</taxon>
        <taxon>Sar</taxon>
        <taxon>Stramenopiles</taxon>
        <taxon>Ochrophyta</taxon>
        <taxon>Bacillariophyta</taxon>
        <taxon>Coscinodiscophyceae</taxon>
        <taxon>Thalassiosirophycidae</taxon>
        <taxon>Thalassiosirales</taxon>
        <taxon>Thalassiosiraceae</taxon>
        <taxon>Thalassiosira</taxon>
    </lineage>
</organism>
<dbReference type="PANTHER" id="PTHR11080">
    <property type="entry name" value="PYRAZINAMIDASE/NICOTINAMIDASE"/>
    <property type="match status" value="1"/>
</dbReference>
<reference evidence="7 8" key="2">
    <citation type="journal article" date="2008" name="Nature">
        <title>The Phaeodactylum genome reveals the evolutionary history of diatom genomes.</title>
        <authorList>
            <person name="Bowler C."/>
            <person name="Allen A.E."/>
            <person name="Badger J.H."/>
            <person name="Grimwood J."/>
            <person name="Jabbari K."/>
            <person name="Kuo A."/>
            <person name="Maheswari U."/>
            <person name="Martens C."/>
            <person name="Maumus F."/>
            <person name="Otillar R.P."/>
            <person name="Rayko E."/>
            <person name="Salamov A."/>
            <person name="Vandepoele K."/>
            <person name="Beszteri B."/>
            <person name="Gruber A."/>
            <person name="Heijde M."/>
            <person name="Katinka M."/>
            <person name="Mock T."/>
            <person name="Valentin K."/>
            <person name="Verret F."/>
            <person name="Berges J.A."/>
            <person name="Brownlee C."/>
            <person name="Cadoret J.P."/>
            <person name="Chiovitti A."/>
            <person name="Choi C.J."/>
            <person name="Coesel S."/>
            <person name="De Martino A."/>
            <person name="Detter J.C."/>
            <person name="Durkin C."/>
            <person name="Falciatore A."/>
            <person name="Fournet J."/>
            <person name="Haruta M."/>
            <person name="Huysman M.J."/>
            <person name="Jenkins B.D."/>
            <person name="Jiroutova K."/>
            <person name="Jorgensen R.E."/>
            <person name="Joubert Y."/>
            <person name="Kaplan A."/>
            <person name="Kroger N."/>
            <person name="Kroth P.G."/>
            <person name="La Roche J."/>
            <person name="Lindquist E."/>
            <person name="Lommer M."/>
            <person name="Martin-Jezequel V."/>
            <person name="Lopez P.J."/>
            <person name="Lucas S."/>
            <person name="Mangogna M."/>
            <person name="McGinnis K."/>
            <person name="Medlin L.K."/>
            <person name="Montsant A."/>
            <person name="Oudot-Le Secq M.P."/>
            <person name="Napoli C."/>
            <person name="Obornik M."/>
            <person name="Parker M.S."/>
            <person name="Petit J.L."/>
            <person name="Porcel B.M."/>
            <person name="Poulsen N."/>
            <person name="Robison M."/>
            <person name="Rychlewski L."/>
            <person name="Rynearson T.A."/>
            <person name="Schmutz J."/>
            <person name="Shapiro H."/>
            <person name="Siaut M."/>
            <person name="Stanley M."/>
            <person name="Sussman M.R."/>
            <person name="Taylor A.R."/>
            <person name="Vardi A."/>
            <person name="von Dassow P."/>
            <person name="Vyverman W."/>
            <person name="Willis A."/>
            <person name="Wyrwicz L.S."/>
            <person name="Rokhsar D.S."/>
            <person name="Weissenbach J."/>
            <person name="Armbrust E.V."/>
            <person name="Green B.R."/>
            <person name="Van de Peer Y."/>
            <person name="Grigoriev I.V."/>
        </authorList>
    </citation>
    <scope>NUCLEOTIDE SEQUENCE [LARGE SCALE GENOMIC DNA]</scope>
    <source>
        <strain evidence="7 8">CCMP1335</strain>
    </source>
</reference>
<keyword evidence="2" id="KW-0378">Hydrolase</keyword>
<evidence type="ECO:0000313" key="8">
    <source>
        <dbReference type="Proteomes" id="UP000001449"/>
    </source>
</evidence>
<keyword evidence="3" id="KW-0479">Metal-binding</keyword>
<gene>
    <name evidence="7" type="ORF">THAPSDRAFT_11947</name>
</gene>
<feature type="compositionally biased region" description="Low complexity" evidence="4">
    <location>
        <begin position="54"/>
        <end position="69"/>
    </location>
</feature>
<dbReference type="PROSITE" id="PS50089">
    <property type="entry name" value="ZF_RING_2"/>
    <property type="match status" value="1"/>
</dbReference>
<dbReference type="Pfam" id="PF13639">
    <property type="entry name" value="zf-RING_2"/>
    <property type="match status" value="1"/>
</dbReference>
<dbReference type="InterPro" id="IPR036380">
    <property type="entry name" value="Isochorismatase-like_sf"/>
</dbReference>
<dbReference type="PaxDb" id="35128-Thaps11947"/>
<evidence type="ECO:0000313" key="7">
    <source>
        <dbReference type="EMBL" id="EED87731.1"/>
    </source>
</evidence>
<keyword evidence="8" id="KW-1185">Reference proteome</keyword>
<dbReference type="GO" id="GO:0008270">
    <property type="term" value="F:zinc ion binding"/>
    <property type="evidence" value="ECO:0007669"/>
    <property type="project" value="UniProtKB-KW"/>
</dbReference>
<reference evidence="7 8" key="1">
    <citation type="journal article" date="2004" name="Science">
        <title>The genome of the diatom Thalassiosira pseudonana: ecology, evolution, and metabolism.</title>
        <authorList>
            <person name="Armbrust E.V."/>
            <person name="Berges J.A."/>
            <person name="Bowler C."/>
            <person name="Green B.R."/>
            <person name="Martinez D."/>
            <person name="Putnam N.H."/>
            <person name="Zhou S."/>
            <person name="Allen A.E."/>
            <person name="Apt K.E."/>
            <person name="Bechner M."/>
            <person name="Brzezinski M.A."/>
            <person name="Chaal B.K."/>
            <person name="Chiovitti A."/>
            <person name="Davis A.K."/>
            <person name="Demarest M.S."/>
            <person name="Detter J.C."/>
            <person name="Glavina T."/>
            <person name="Goodstein D."/>
            <person name="Hadi M.Z."/>
            <person name="Hellsten U."/>
            <person name="Hildebrand M."/>
            <person name="Jenkins B.D."/>
            <person name="Jurka J."/>
            <person name="Kapitonov V.V."/>
            <person name="Kroger N."/>
            <person name="Lau W.W."/>
            <person name="Lane T.W."/>
            <person name="Larimer F.W."/>
            <person name="Lippmeier J.C."/>
            <person name="Lucas S."/>
            <person name="Medina M."/>
            <person name="Montsant A."/>
            <person name="Obornik M."/>
            <person name="Parker M.S."/>
            <person name="Palenik B."/>
            <person name="Pazour G.J."/>
            <person name="Richardson P.M."/>
            <person name="Rynearson T.A."/>
            <person name="Saito M.A."/>
            <person name="Schwartz D.C."/>
            <person name="Thamatrakoln K."/>
            <person name="Valentin K."/>
            <person name="Vardi A."/>
            <person name="Wilkerson F.P."/>
            <person name="Rokhsar D.S."/>
        </authorList>
    </citation>
    <scope>NUCLEOTIDE SEQUENCE [LARGE SCALE GENOMIC DNA]</scope>
    <source>
        <strain evidence="7 8">CCMP1335</strain>
    </source>
</reference>
<keyword evidence="5" id="KW-0472">Membrane</keyword>
<keyword evidence="3" id="KW-0862">Zinc</keyword>
<dbReference type="Gene3D" id="3.30.40.10">
    <property type="entry name" value="Zinc/RING finger domain, C3HC4 (zinc finger)"/>
    <property type="match status" value="1"/>
</dbReference>
<dbReference type="GeneID" id="7448246"/>
<dbReference type="Proteomes" id="UP000001449">
    <property type="component" value="Chromosome 22"/>
</dbReference>
<evidence type="ECO:0000259" key="6">
    <source>
        <dbReference type="PROSITE" id="PS50089"/>
    </source>
</evidence>
<keyword evidence="5" id="KW-1133">Transmembrane helix</keyword>
<dbReference type="EMBL" id="CM000653">
    <property type="protein sequence ID" value="EED87731.1"/>
    <property type="molecule type" value="Genomic_DNA"/>
</dbReference>
<evidence type="ECO:0000256" key="4">
    <source>
        <dbReference type="SAM" id="MobiDB-lite"/>
    </source>
</evidence>
<dbReference type="InterPro" id="IPR001841">
    <property type="entry name" value="Znf_RING"/>
</dbReference>
<dbReference type="HOGENOM" id="CLU_474525_0_0_1"/>
<feature type="compositionally biased region" description="Acidic residues" evidence="4">
    <location>
        <begin position="161"/>
        <end position="175"/>
    </location>
</feature>
<proteinExistence type="inferred from homology"/>
<evidence type="ECO:0000256" key="1">
    <source>
        <dbReference type="ARBA" id="ARBA00006336"/>
    </source>
</evidence>
<evidence type="ECO:0000256" key="2">
    <source>
        <dbReference type="ARBA" id="ARBA00022801"/>
    </source>
</evidence>
<dbReference type="Gene3D" id="3.40.50.850">
    <property type="entry name" value="Isochorismatase-like"/>
    <property type="match status" value="1"/>
</dbReference>
<feature type="region of interest" description="Disordered" evidence="4">
    <location>
        <begin position="139"/>
        <end position="214"/>
    </location>
</feature>
<dbReference type="GO" id="GO:0016787">
    <property type="term" value="F:hydrolase activity"/>
    <property type="evidence" value="ECO:0007669"/>
    <property type="project" value="UniProtKB-KW"/>
</dbReference>
<feature type="domain" description="RING-type" evidence="6">
    <location>
        <begin position="315"/>
        <end position="382"/>
    </location>
</feature>
<dbReference type="RefSeq" id="XP_002294951.1">
    <property type="nucleotide sequence ID" value="XM_002294915.1"/>
</dbReference>
<dbReference type="InterPro" id="IPR052347">
    <property type="entry name" value="Isochorismatase_Nicotinamidase"/>
</dbReference>
<accession>B8CG10</accession>
<dbReference type="SUPFAM" id="SSF57850">
    <property type="entry name" value="RING/U-box"/>
    <property type="match status" value="1"/>
</dbReference>
<feature type="transmembrane region" description="Helical" evidence="5">
    <location>
        <begin position="12"/>
        <end position="33"/>
    </location>
</feature>
<dbReference type="PANTHER" id="PTHR11080:SF2">
    <property type="entry name" value="LD05707P"/>
    <property type="match status" value="1"/>
</dbReference>
<dbReference type="eggNOG" id="ENOG502QW5A">
    <property type="taxonomic scope" value="Eukaryota"/>
</dbReference>
<feature type="region of interest" description="Disordered" evidence="4">
    <location>
        <begin position="49"/>
        <end position="69"/>
    </location>
</feature>
<keyword evidence="3" id="KW-0863">Zinc-finger</keyword>
<keyword evidence="5" id="KW-0812">Transmembrane</keyword>
<protein>
    <recommendedName>
        <fullName evidence="6">RING-type domain-containing protein</fullName>
    </recommendedName>
</protein>
<feature type="compositionally biased region" description="Basic and acidic residues" evidence="4">
    <location>
        <begin position="146"/>
        <end position="157"/>
    </location>
</feature>
<dbReference type="InParanoid" id="B8CG10"/>
<evidence type="ECO:0000256" key="3">
    <source>
        <dbReference type="PROSITE-ProRule" id="PRU00175"/>
    </source>
</evidence>
<dbReference type="InterPro" id="IPR013083">
    <property type="entry name" value="Znf_RING/FYVE/PHD"/>
</dbReference>
<comment type="similarity">
    <text evidence="1">Belongs to the isochorismatase family.</text>
</comment>
<evidence type="ECO:0000256" key="5">
    <source>
        <dbReference type="SAM" id="Phobius"/>
    </source>
</evidence>
<sequence length="575" mass="64783">MTSPTSPIDTRLAVFLMWSLFFVLFILVPLSIYPLKRFCVEDEDEEEYRERGASRGNNNGRGANGNDSNGNGGVYYQLLSRERRREIDNLRTDLLQRYMKRFTVVLREEDLLLSEKLLLQHKLPFECVGERADKNDVCISSGSQKVGKDVEEGKESSDSDVGIDIEMESTDESTSSEDKGDQPHDEENDSSLKHQRTNEEDVHHADKDADDEAHLETKATDVIVDIADDAAYTHVSIPFPGYDRNGIHVSAFRSCNKSIAKTKKSRWFRRFARSRNETNASNNITSVDSATTAKYTKEVIPKASNTNKRTIPVSCAICLTEYAPNDHLSYSSNESCTHAFHTDCITQWLVALGKRQCKMQRFSEVPNEKELVEFGLDCPCCRQEFCNRAVMMSGEDGWDDEEVGLDGCRVHSSTHHPSRFNINQSTMITLLLIDVQKDFHPGGSLAIPTASSDAQRTAQFIRQNASSIHRIVATMDSHQKLHIAHPCFWKNDKGEHPNPFTVISNEDVVTGKWIPRSDLKFPVVPHGVMMDDAVLATGGDVPEKLHGEAGSLDILQWCIEYTKRLESKGRFQLCI</sequence>